<organism evidence="2 3">
    <name type="scientific">Halioxenophilus aromaticivorans</name>
    <dbReference type="NCBI Taxonomy" id="1306992"/>
    <lineage>
        <taxon>Bacteria</taxon>
        <taxon>Pseudomonadati</taxon>
        <taxon>Pseudomonadota</taxon>
        <taxon>Gammaproteobacteria</taxon>
        <taxon>Alteromonadales</taxon>
        <taxon>Alteromonadaceae</taxon>
        <taxon>Halioxenophilus</taxon>
    </lineage>
</organism>
<keyword evidence="3" id="KW-1185">Reference proteome</keyword>
<evidence type="ECO:0000256" key="1">
    <source>
        <dbReference type="SAM" id="SignalP"/>
    </source>
</evidence>
<keyword evidence="1" id="KW-0732">Signal</keyword>
<dbReference type="Proteomes" id="UP001409585">
    <property type="component" value="Unassembled WGS sequence"/>
</dbReference>
<proteinExistence type="predicted"/>
<gene>
    <name evidence="2" type="ORF">GCM10025791_09830</name>
</gene>
<dbReference type="AlphaFoldDB" id="A0AAV3TZQ9"/>
<name>A0AAV3TZQ9_9ALTE</name>
<evidence type="ECO:0000313" key="3">
    <source>
        <dbReference type="Proteomes" id="UP001409585"/>
    </source>
</evidence>
<dbReference type="RefSeq" id="WP_345417966.1">
    <property type="nucleotide sequence ID" value="NZ_AP031496.1"/>
</dbReference>
<accession>A0AAV3TZQ9</accession>
<feature type="signal peptide" evidence="1">
    <location>
        <begin position="1"/>
        <end position="31"/>
    </location>
</feature>
<comment type="caution">
    <text evidence="2">The sequence shown here is derived from an EMBL/GenBank/DDBJ whole genome shotgun (WGS) entry which is preliminary data.</text>
</comment>
<reference evidence="3" key="1">
    <citation type="journal article" date="2019" name="Int. J. Syst. Evol. Microbiol.">
        <title>The Global Catalogue of Microorganisms (GCM) 10K type strain sequencing project: providing services to taxonomists for standard genome sequencing and annotation.</title>
        <authorList>
            <consortium name="The Broad Institute Genomics Platform"/>
            <consortium name="The Broad Institute Genome Sequencing Center for Infectious Disease"/>
            <person name="Wu L."/>
            <person name="Ma J."/>
        </authorList>
    </citation>
    <scope>NUCLEOTIDE SEQUENCE [LARGE SCALE GENOMIC DNA]</scope>
    <source>
        <strain evidence="3">JCM 19134</strain>
    </source>
</reference>
<evidence type="ECO:0000313" key="2">
    <source>
        <dbReference type="EMBL" id="GAA4934810.1"/>
    </source>
</evidence>
<feature type="chain" id="PRO_5043797425" evidence="1">
    <location>
        <begin position="32"/>
        <end position="99"/>
    </location>
</feature>
<protein>
    <submittedName>
        <fullName evidence="2">Uncharacterized protein</fullName>
    </submittedName>
</protein>
<sequence>MSNRSTRSLLSVLSSVLLLVSLNLGVSQALADGFTTTTVTVIDAISVDDTFSDTEDGAALAGILATEGQTAVTAQVVEGSHLPQSKICGHTIRGPPHRS</sequence>
<dbReference type="EMBL" id="BAABLX010000007">
    <property type="protein sequence ID" value="GAA4934810.1"/>
    <property type="molecule type" value="Genomic_DNA"/>
</dbReference>